<proteinExistence type="predicted"/>
<reference evidence="1" key="1">
    <citation type="submission" date="2014-09" db="EMBL/GenBank/DDBJ databases">
        <authorList>
            <person name="Magalhaes I.L.F."/>
            <person name="Oliveira U."/>
            <person name="Santos F.R."/>
            <person name="Vidigal T.H.D.A."/>
            <person name="Brescovit A.D."/>
            <person name="Santos A.J."/>
        </authorList>
    </citation>
    <scope>NUCLEOTIDE SEQUENCE</scope>
    <source>
        <tissue evidence="1">Shoot tissue taken approximately 20 cm above the soil surface</tissue>
    </source>
</reference>
<protein>
    <submittedName>
        <fullName evidence="1">Uncharacterized protein</fullName>
    </submittedName>
</protein>
<dbReference type="AlphaFoldDB" id="A0A0A9A1T5"/>
<organism evidence="1">
    <name type="scientific">Arundo donax</name>
    <name type="common">Giant reed</name>
    <name type="synonym">Donax arundinaceus</name>
    <dbReference type="NCBI Taxonomy" id="35708"/>
    <lineage>
        <taxon>Eukaryota</taxon>
        <taxon>Viridiplantae</taxon>
        <taxon>Streptophyta</taxon>
        <taxon>Embryophyta</taxon>
        <taxon>Tracheophyta</taxon>
        <taxon>Spermatophyta</taxon>
        <taxon>Magnoliopsida</taxon>
        <taxon>Liliopsida</taxon>
        <taxon>Poales</taxon>
        <taxon>Poaceae</taxon>
        <taxon>PACMAD clade</taxon>
        <taxon>Arundinoideae</taxon>
        <taxon>Arundineae</taxon>
        <taxon>Arundo</taxon>
    </lineage>
</organism>
<sequence length="41" mass="4979">MYQSILRRRKLKTYALQSTMMTRRVHHLLKPIRSKLKKVPA</sequence>
<name>A0A0A9A1T5_ARUDO</name>
<accession>A0A0A9A1T5</accession>
<evidence type="ECO:0000313" key="1">
    <source>
        <dbReference type="EMBL" id="JAD41007.1"/>
    </source>
</evidence>
<dbReference type="EMBL" id="GBRH01256888">
    <property type="protein sequence ID" value="JAD41007.1"/>
    <property type="molecule type" value="Transcribed_RNA"/>
</dbReference>
<reference evidence="1" key="2">
    <citation type="journal article" date="2015" name="Data Brief">
        <title>Shoot transcriptome of the giant reed, Arundo donax.</title>
        <authorList>
            <person name="Barrero R.A."/>
            <person name="Guerrero F.D."/>
            <person name="Moolhuijzen P."/>
            <person name="Goolsby J.A."/>
            <person name="Tidwell J."/>
            <person name="Bellgard S.E."/>
            <person name="Bellgard M.I."/>
        </authorList>
    </citation>
    <scope>NUCLEOTIDE SEQUENCE</scope>
    <source>
        <tissue evidence="1">Shoot tissue taken approximately 20 cm above the soil surface</tissue>
    </source>
</reference>